<dbReference type="eggNOG" id="ENOG50330I1">
    <property type="taxonomic scope" value="Bacteria"/>
</dbReference>
<reference evidence="1" key="1">
    <citation type="submission" date="2010-07" db="EMBL/GenBank/DDBJ databases">
        <title>Complete sequence of Clostridium saccharolyticum WM1.</title>
        <authorList>
            <consortium name="US DOE Joint Genome Institute"/>
            <person name="Lucas S."/>
            <person name="Copeland A."/>
            <person name="Lapidus A."/>
            <person name="Cheng J.-F."/>
            <person name="Bruce D."/>
            <person name="Goodwin L."/>
            <person name="Pitluck S."/>
            <person name="Chertkov O."/>
            <person name="Detter J.C."/>
            <person name="Han C."/>
            <person name="Tapia R."/>
            <person name="Land M."/>
            <person name="Hauser L."/>
            <person name="Chang Y.-J."/>
            <person name="Jeffries C."/>
            <person name="Kyrpides N."/>
            <person name="Ivanova N."/>
            <person name="Mikhailova N."/>
            <person name="Mouttaki H."/>
            <person name="Lin L."/>
            <person name="Zhou J."/>
            <person name="Hemme C.L."/>
            <person name="Woyke T."/>
        </authorList>
    </citation>
    <scope>NUCLEOTIDE SEQUENCE [LARGE SCALE GENOMIC DNA]</scope>
    <source>
        <strain evidence="1">WM1</strain>
    </source>
</reference>
<dbReference type="EMBL" id="CP002109">
    <property type="protein sequence ID" value="ADL06164.1"/>
    <property type="molecule type" value="Genomic_DNA"/>
</dbReference>
<evidence type="ECO:0000313" key="1">
    <source>
        <dbReference type="EMBL" id="ADL06164.1"/>
    </source>
</evidence>
<dbReference type="HOGENOM" id="CLU_189763_0_0_9"/>
<keyword evidence="2" id="KW-1185">Reference proteome</keyword>
<sequence length="88" mass="10383">MISIFNRKELFITYEMRKQAEVRELMAQNKIPYSIKVINRKSPSIFEAGSRARTGTFGENLQLEYEYIIYVKKTDYDKANALLNGRIR</sequence>
<gene>
    <name evidence="1" type="ordered locus">Closa_3641</name>
</gene>
<evidence type="ECO:0008006" key="3">
    <source>
        <dbReference type="Google" id="ProtNLM"/>
    </source>
</evidence>
<protein>
    <recommendedName>
        <fullName evidence="3">DUF2007 domain-containing protein</fullName>
    </recommendedName>
</protein>
<dbReference type="OrthoDB" id="1734503at2"/>
<dbReference type="KEGG" id="csh:Closa_3641"/>
<dbReference type="Proteomes" id="UP000001662">
    <property type="component" value="Chromosome"/>
</dbReference>
<proteinExistence type="predicted"/>
<dbReference type="PaxDb" id="610130-Closa_3641"/>
<accession>D9RAW7</accession>
<evidence type="ECO:0000313" key="2">
    <source>
        <dbReference type="Proteomes" id="UP000001662"/>
    </source>
</evidence>
<name>D9RAW7_LACSW</name>
<dbReference type="AlphaFoldDB" id="D9RAW7"/>
<organism evidence="1 2">
    <name type="scientific">Lacrimispora saccharolytica (strain ATCC 35040 / DSM 2544 / NRCC 2533 / WM1)</name>
    <name type="common">Clostridium saccharolyticum</name>
    <dbReference type="NCBI Taxonomy" id="610130"/>
    <lineage>
        <taxon>Bacteria</taxon>
        <taxon>Bacillati</taxon>
        <taxon>Bacillota</taxon>
        <taxon>Clostridia</taxon>
        <taxon>Lachnospirales</taxon>
        <taxon>Lachnospiraceae</taxon>
        <taxon>Lacrimispora</taxon>
    </lineage>
</organism>
<dbReference type="STRING" id="610130.Closa_3641"/>